<evidence type="ECO:0000313" key="9">
    <source>
        <dbReference type="EMBL" id="EKE44193.1"/>
    </source>
</evidence>
<evidence type="ECO:0000256" key="6">
    <source>
        <dbReference type="ARBA" id="ARBA00023012"/>
    </source>
</evidence>
<dbReference type="OrthoDB" id="9801651at2"/>
<dbReference type="PANTHER" id="PTHR43711">
    <property type="entry name" value="TWO-COMPONENT HISTIDINE KINASE"/>
    <property type="match status" value="1"/>
</dbReference>
<gene>
    <name evidence="9" type="ORF">OCGS_1709</name>
</gene>
<dbReference type="InterPro" id="IPR050736">
    <property type="entry name" value="Sensor_HK_Regulatory"/>
</dbReference>
<comment type="catalytic activity">
    <reaction evidence="1">
        <text>ATP + protein L-histidine = ADP + protein N-phospho-L-histidine.</text>
        <dbReference type="EC" id="2.7.13.3"/>
    </reaction>
</comment>
<dbReference type="SMART" id="SM00388">
    <property type="entry name" value="HisKA"/>
    <property type="match status" value="1"/>
</dbReference>
<dbReference type="InterPro" id="IPR004358">
    <property type="entry name" value="Sig_transdc_His_kin-like_C"/>
</dbReference>
<sequence length="535" mass="56744">MRATINRRTTRFVGAVGLLAVLFCAVWISSALLLTHRQNVVARQGAFGMMQAGIRMARDRMTLLASHDAFWTAAQDRLEFQDIGWIYDNVASGVSPDSFDLFAANYASGESFGWLNGAQEREFVFGLLPDATSDAIRAQIARTDGTAPSSAFFRVDGDLWLLASLPVQAAPSSASATRDAVDPDAPIMTFGMRFDDRRLQRIASDFQIDGARVLPDSAGIDPASSILLRGPDGDPVAAIGWTPPAPGTAILQRWWLPALVLVVAVLTVTAMIGRFIVGMAACLTDATDRAWAADRAKSVLLANVSHELRTPMNGIVGAVQLLAESNLDASDRELVAIIESSAGDQLQLIEQLLQTARLDAGEEVARPEPVDVAALLAPTLGALRLTALRKGLTFDLRIDPAMPPVVTDPRILRQAMNNLVGNALKFTTDGRVSVNVVWTPCGPAQGDLTIVVRDTGIGISPADLSRIFERFAQADHGAGRSFGGTGLGLSITRTLVQSLGGDISVQSNLGQGSTFTLRLPGLAVAAPEGTVAQAA</sequence>
<dbReference type="PROSITE" id="PS50109">
    <property type="entry name" value="HIS_KIN"/>
    <property type="match status" value="1"/>
</dbReference>
<evidence type="ECO:0000256" key="7">
    <source>
        <dbReference type="SAM" id="Phobius"/>
    </source>
</evidence>
<dbReference type="InterPro" id="IPR036097">
    <property type="entry name" value="HisK_dim/P_sf"/>
</dbReference>
<dbReference type="PATRIC" id="fig|1231392.3.peg.1718"/>
<evidence type="ECO:0000259" key="8">
    <source>
        <dbReference type="PROSITE" id="PS50109"/>
    </source>
</evidence>
<name>K2H9H9_9RHOB</name>
<dbReference type="Pfam" id="PF00512">
    <property type="entry name" value="HisKA"/>
    <property type="match status" value="1"/>
</dbReference>
<feature type="transmembrane region" description="Helical" evidence="7">
    <location>
        <begin position="254"/>
        <end position="277"/>
    </location>
</feature>
<protein>
    <recommendedName>
        <fullName evidence="2">histidine kinase</fullName>
        <ecNumber evidence="2">2.7.13.3</ecNumber>
    </recommendedName>
</protein>
<evidence type="ECO:0000256" key="1">
    <source>
        <dbReference type="ARBA" id="ARBA00000085"/>
    </source>
</evidence>
<dbReference type="RefSeq" id="WP_007426861.1">
    <property type="nucleotide sequence ID" value="NZ_AMGO01000036.1"/>
</dbReference>
<dbReference type="SUPFAM" id="SSF55874">
    <property type="entry name" value="ATPase domain of HSP90 chaperone/DNA topoisomerase II/histidine kinase"/>
    <property type="match status" value="1"/>
</dbReference>
<organism evidence="9 10">
    <name type="scientific">Oceaniovalibus guishaninsula JLT2003</name>
    <dbReference type="NCBI Taxonomy" id="1231392"/>
    <lineage>
        <taxon>Bacteria</taxon>
        <taxon>Pseudomonadati</taxon>
        <taxon>Pseudomonadota</taxon>
        <taxon>Alphaproteobacteria</taxon>
        <taxon>Rhodobacterales</taxon>
        <taxon>Roseobacteraceae</taxon>
        <taxon>Oceaniovalibus</taxon>
    </lineage>
</organism>
<keyword evidence="5 9" id="KW-0418">Kinase</keyword>
<accession>K2H9H9</accession>
<dbReference type="GO" id="GO:0000155">
    <property type="term" value="F:phosphorelay sensor kinase activity"/>
    <property type="evidence" value="ECO:0007669"/>
    <property type="project" value="InterPro"/>
</dbReference>
<evidence type="ECO:0000256" key="5">
    <source>
        <dbReference type="ARBA" id="ARBA00022777"/>
    </source>
</evidence>
<dbReference type="CDD" id="cd16922">
    <property type="entry name" value="HATPase_EvgS-ArcB-TorS-like"/>
    <property type="match status" value="1"/>
</dbReference>
<dbReference type="SUPFAM" id="SSF47384">
    <property type="entry name" value="Homodimeric domain of signal transducing histidine kinase"/>
    <property type="match status" value="1"/>
</dbReference>
<dbReference type="CDD" id="cd00082">
    <property type="entry name" value="HisKA"/>
    <property type="match status" value="1"/>
</dbReference>
<dbReference type="STRING" id="1231392.OCGS_1709"/>
<keyword evidence="7" id="KW-0472">Membrane</keyword>
<proteinExistence type="predicted"/>
<dbReference type="InterPro" id="IPR036890">
    <property type="entry name" value="HATPase_C_sf"/>
</dbReference>
<evidence type="ECO:0000313" key="10">
    <source>
        <dbReference type="Proteomes" id="UP000006765"/>
    </source>
</evidence>
<dbReference type="EMBL" id="AMGO01000036">
    <property type="protein sequence ID" value="EKE44193.1"/>
    <property type="molecule type" value="Genomic_DNA"/>
</dbReference>
<dbReference type="Proteomes" id="UP000006765">
    <property type="component" value="Unassembled WGS sequence"/>
</dbReference>
<dbReference type="SMART" id="SM00387">
    <property type="entry name" value="HATPase_c"/>
    <property type="match status" value="1"/>
</dbReference>
<dbReference type="InterPro" id="IPR003594">
    <property type="entry name" value="HATPase_dom"/>
</dbReference>
<keyword evidence="4" id="KW-0808">Transferase</keyword>
<keyword evidence="10" id="KW-1185">Reference proteome</keyword>
<reference evidence="9 10" key="1">
    <citation type="journal article" date="2012" name="J. Bacteriol.">
        <title>Draft Genome Sequence of Oceaniovalibus guishaninsula JLT2003T.</title>
        <authorList>
            <person name="Tang K."/>
            <person name="Liu K."/>
            <person name="Jiao N."/>
        </authorList>
    </citation>
    <scope>NUCLEOTIDE SEQUENCE [LARGE SCALE GENOMIC DNA]</scope>
    <source>
        <strain evidence="9 10">JLT2003</strain>
    </source>
</reference>
<keyword evidence="7" id="KW-1133">Transmembrane helix</keyword>
<dbReference type="Gene3D" id="3.30.565.10">
    <property type="entry name" value="Histidine kinase-like ATPase, C-terminal domain"/>
    <property type="match status" value="1"/>
</dbReference>
<evidence type="ECO:0000256" key="2">
    <source>
        <dbReference type="ARBA" id="ARBA00012438"/>
    </source>
</evidence>
<dbReference type="Pfam" id="PF02518">
    <property type="entry name" value="HATPase_c"/>
    <property type="match status" value="1"/>
</dbReference>
<dbReference type="eggNOG" id="COG0642">
    <property type="taxonomic scope" value="Bacteria"/>
</dbReference>
<dbReference type="FunFam" id="3.30.565.10:FF:000006">
    <property type="entry name" value="Sensor histidine kinase WalK"/>
    <property type="match status" value="1"/>
</dbReference>
<keyword evidence="3" id="KW-0597">Phosphoprotein</keyword>
<evidence type="ECO:0000256" key="4">
    <source>
        <dbReference type="ARBA" id="ARBA00022679"/>
    </source>
</evidence>
<dbReference type="AlphaFoldDB" id="K2H9H9"/>
<keyword evidence="7" id="KW-0812">Transmembrane</keyword>
<dbReference type="PRINTS" id="PR00344">
    <property type="entry name" value="BCTRLSENSOR"/>
</dbReference>
<dbReference type="InterPro" id="IPR003661">
    <property type="entry name" value="HisK_dim/P_dom"/>
</dbReference>
<dbReference type="PANTHER" id="PTHR43711:SF26">
    <property type="entry name" value="SENSOR HISTIDINE KINASE RCSC"/>
    <property type="match status" value="1"/>
</dbReference>
<feature type="transmembrane region" description="Helical" evidence="7">
    <location>
        <begin position="12"/>
        <end position="34"/>
    </location>
</feature>
<keyword evidence="6" id="KW-0902">Two-component regulatory system</keyword>
<dbReference type="EC" id="2.7.13.3" evidence="2"/>
<comment type="caution">
    <text evidence="9">The sequence shown here is derived from an EMBL/GenBank/DDBJ whole genome shotgun (WGS) entry which is preliminary data.</text>
</comment>
<feature type="domain" description="Histidine kinase" evidence="8">
    <location>
        <begin position="303"/>
        <end position="523"/>
    </location>
</feature>
<evidence type="ECO:0000256" key="3">
    <source>
        <dbReference type="ARBA" id="ARBA00022553"/>
    </source>
</evidence>
<dbReference type="InterPro" id="IPR005467">
    <property type="entry name" value="His_kinase_dom"/>
</dbReference>
<dbReference type="Gene3D" id="1.10.287.130">
    <property type="match status" value="1"/>
</dbReference>